<reference evidence="4" key="1">
    <citation type="submission" date="2019-10" db="EMBL/GenBank/DDBJ databases">
        <title>Conservation and host-specific expression of non-tandemly repeated heterogenous ribosome RNA gene in arbuscular mycorrhizal fungi.</title>
        <authorList>
            <person name="Maeda T."/>
            <person name="Kobayashi Y."/>
            <person name="Nakagawa T."/>
            <person name="Ezawa T."/>
            <person name="Yamaguchi K."/>
            <person name="Bino T."/>
            <person name="Nishimoto Y."/>
            <person name="Shigenobu S."/>
            <person name="Kawaguchi M."/>
        </authorList>
    </citation>
    <scope>NUCLEOTIDE SEQUENCE</scope>
    <source>
        <strain evidence="4">HR1</strain>
    </source>
</reference>
<dbReference type="AlphaFoldDB" id="A0A8H3QYP5"/>
<dbReference type="Proteomes" id="UP000615446">
    <property type="component" value="Unassembled WGS sequence"/>
</dbReference>
<dbReference type="Pfam" id="PF06229">
    <property type="entry name" value="FRG1"/>
    <property type="match status" value="1"/>
</dbReference>
<organism evidence="4 5">
    <name type="scientific">Rhizophagus clarus</name>
    <dbReference type="NCBI Taxonomy" id="94130"/>
    <lineage>
        <taxon>Eukaryota</taxon>
        <taxon>Fungi</taxon>
        <taxon>Fungi incertae sedis</taxon>
        <taxon>Mucoromycota</taxon>
        <taxon>Glomeromycotina</taxon>
        <taxon>Glomeromycetes</taxon>
        <taxon>Glomerales</taxon>
        <taxon>Glomeraceae</taxon>
        <taxon>Rhizophagus</taxon>
    </lineage>
</organism>
<protein>
    <submittedName>
        <fullName evidence="4">FRG1-like family-domain-containing protein</fullName>
    </submittedName>
</protein>
<keyword evidence="3" id="KW-0539">Nucleus</keyword>
<sequence>MIYNTRNLKFKLVTSEYKASKGKLSFKGDRDRKKKKKRKAEESIEEDGNQEGWVLAETQGDLIGPLFLVFNSEPLSCLYCSEKDHSIGVQSLPSGKQLSTIEPEDIASVFVGSRIVGNTGHISLKIFDEKYLASDKFGVITAEREAIGPQEEWTPIIKSDGIALQSIYDKFLSIDEIADGGYNLRADVETVGFLNTRLNKLKNIKLGVPETNSLEITLQDQPSTILQKLSQKVGKADSYAIYCYYEFGLAVINRLNELLEQGQKRARHKLNTEVQRYLPAGTFLAVAKDTIKKSRKMVDIFGPIGPFRIHYVCLFSVD</sequence>
<dbReference type="SUPFAM" id="SSF50405">
    <property type="entry name" value="Actin-crosslinking proteins"/>
    <property type="match status" value="1"/>
</dbReference>
<evidence type="ECO:0000256" key="1">
    <source>
        <dbReference type="ARBA" id="ARBA00004604"/>
    </source>
</evidence>
<evidence type="ECO:0000313" key="4">
    <source>
        <dbReference type="EMBL" id="GES97038.1"/>
    </source>
</evidence>
<evidence type="ECO:0000313" key="5">
    <source>
        <dbReference type="Proteomes" id="UP000615446"/>
    </source>
</evidence>
<evidence type="ECO:0000256" key="2">
    <source>
        <dbReference type="ARBA" id="ARBA00010878"/>
    </source>
</evidence>
<comment type="subcellular location">
    <subcellularLocation>
        <location evidence="1">Nucleus</location>
        <location evidence="1">Nucleolus</location>
    </subcellularLocation>
</comment>
<evidence type="ECO:0000256" key="3">
    <source>
        <dbReference type="ARBA" id="ARBA00023242"/>
    </source>
</evidence>
<comment type="caution">
    <text evidence="4">The sequence shown here is derived from an EMBL/GenBank/DDBJ whole genome shotgun (WGS) entry which is preliminary data.</text>
</comment>
<dbReference type="GO" id="GO:0071013">
    <property type="term" value="C:catalytic step 2 spliceosome"/>
    <property type="evidence" value="ECO:0007669"/>
    <property type="project" value="TreeGrafter"/>
</dbReference>
<comment type="similarity">
    <text evidence="2">Belongs to the FRG1 family.</text>
</comment>
<dbReference type="OrthoDB" id="5539371at2759"/>
<dbReference type="InterPro" id="IPR010414">
    <property type="entry name" value="FRG1"/>
</dbReference>
<dbReference type="PANTHER" id="PTHR12928">
    <property type="entry name" value="FRG1 PROTEIN"/>
    <property type="match status" value="1"/>
</dbReference>
<dbReference type="Gene3D" id="2.80.10.50">
    <property type="match status" value="1"/>
</dbReference>
<dbReference type="InterPro" id="IPR008999">
    <property type="entry name" value="Actin-crosslinking"/>
</dbReference>
<gene>
    <name evidence="4" type="ORF">RCL2_002362600</name>
</gene>
<dbReference type="GO" id="GO:0051015">
    <property type="term" value="F:actin filament binding"/>
    <property type="evidence" value="ECO:0007669"/>
    <property type="project" value="TreeGrafter"/>
</dbReference>
<name>A0A8H3QYP5_9GLOM</name>
<dbReference type="PANTHER" id="PTHR12928:SF0">
    <property type="entry name" value="FSHD REGION GENE 1"/>
    <property type="match status" value="1"/>
</dbReference>
<dbReference type="CDD" id="cd23339">
    <property type="entry name" value="beta-trefoil_FSCN_fungal_FRG1-like"/>
    <property type="match status" value="1"/>
</dbReference>
<accession>A0A8H3QYP5</accession>
<dbReference type="GO" id="GO:0005730">
    <property type="term" value="C:nucleolus"/>
    <property type="evidence" value="ECO:0007669"/>
    <property type="project" value="UniProtKB-SubCell"/>
</dbReference>
<dbReference type="EMBL" id="BLAL01000255">
    <property type="protein sequence ID" value="GES97038.1"/>
    <property type="molecule type" value="Genomic_DNA"/>
</dbReference>
<proteinExistence type="inferred from homology"/>